<evidence type="ECO:0000256" key="3">
    <source>
        <dbReference type="ARBA" id="ARBA00013208"/>
    </source>
</evidence>
<dbReference type="NCBIfam" id="TIGR02227">
    <property type="entry name" value="sigpep_I_bact"/>
    <property type="match status" value="1"/>
</dbReference>
<dbReference type="GO" id="GO:0006465">
    <property type="term" value="P:signal peptide processing"/>
    <property type="evidence" value="ECO:0007669"/>
    <property type="project" value="InterPro"/>
</dbReference>
<evidence type="ECO:0000256" key="5">
    <source>
        <dbReference type="ARBA" id="ARBA00022801"/>
    </source>
</evidence>
<dbReference type="EMBL" id="FOGB01000018">
    <property type="protein sequence ID" value="SER13317.1"/>
    <property type="molecule type" value="Genomic_DNA"/>
</dbReference>
<dbReference type="Proteomes" id="UP000198749">
    <property type="component" value="Unassembled WGS sequence"/>
</dbReference>
<dbReference type="PANTHER" id="PTHR43390:SF1">
    <property type="entry name" value="CHLOROPLAST PROCESSING PEPTIDASE"/>
    <property type="match status" value="1"/>
</dbReference>
<dbReference type="PROSITE" id="PS00761">
    <property type="entry name" value="SPASE_I_3"/>
    <property type="match status" value="1"/>
</dbReference>
<protein>
    <recommendedName>
        <fullName evidence="4 6">Signal peptidase I</fullName>
        <ecNumber evidence="3 6">3.4.21.89</ecNumber>
    </recommendedName>
</protein>
<dbReference type="InterPro" id="IPR019533">
    <property type="entry name" value="Peptidase_S26"/>
</dbReference>
<proteinExistence type="inferred from homology"/>
<comment type="similarity">
    <text evidence="2 6">Belongs to the peptidase S26 family.</text>
</comment>
<organism evidence="8 9">
    <name type="scientific">Amphritea atlantica</name>
    <dbReference type="NCBI Taxonomy" id="355243"/>
    <lineage>
        <taxon>Bacteria</taxon>
        <taxon>Pseudomonadati</taxon>
        <taxon>Pseudomonadota</taxon>
        <taxon>Gammaproteobacteria</taxon>
        <taxon>Oceanospirillales</taxon>
        <taxon>Oceanospirillaceae</taxon>
        <taxon>Amphritea</taxon>
    </lineage>
</organism>
<evidence type="ECO:0000259" key="7">
    <source>
        <dbReference type="Pfam" id="PF10502"/>
    </source>
</evidence>
<dbReference type="GO" id="GO:0009003">
    <property type="term" value="F:signal peptidase activity"/>
    <property type="evidence" value="ECO:0007669"/>
    <property type="project" value="UniProtKB-EC"/>
</dbReference>
<dbReference type="InterPro" id="IPR000223">
    <property type="entry name" value="Pept_S26A_signal_pept_1"/>
</dbReference>
<evidence type="ECO:0000256" key="2">
    <source>
        <dbReference type="ARBA" id="ARBA00009370"/>
    </source>
</evidence>
<dbReference type="RefSeq" id="WP_091361818.1">
    <property type="nucleotide sequence ID" value="NZ_AP025284.1"/>
</dbReference>
<comment type="subcellular location">
    <subcellularLocation>
        <location evidence="6">Membrane</location>
        <topology evidence="6">Multi-pass membrane protein</topology>
    </subcellularLocation>
</comment>
<reference evidence="9" key="1">
    <citation type="submission" date="2016-10" db="EMBL/GenBank/DDBJ databases">
        <authorList>
            <person name="Varghese N."/>
            <person name="Submissions S."/>
        </authorList>
    </citation>
    <scope>NUCLEOTIDE SEQUENCE [LARGE SCALE GENOMIC DNA]</scope>
    <source>
        <strain evidence="9">DSM 18887</strain>
    </source>
</reference>
<dbReference type="InterPro" id="IPR036286">
    <property type="entry name" value="LexA/Signal_pep-like_sf"/>
</dbReference>
<evidence type="ECO:0000313" key="8">
    <source>
        <dbReference type="EMBL" id="SER13317.1"/>
    </source>
</evidence>
<dbReference type="SUPFAM" id="SSF51306">
    <property type="entry name" value="LexA/Signal peptidase"/>
    <property type="match status" value="1"/>
</dbReference>
<comment type="catalytic activity">
    <reaction evidence="1 6">
        <text>Cleavage of hydrophobic, N-terminal signal or leader sequences from secreted and periplasmic proteins.</text>
        <dbReference type="EC" id="3.4.21.89"/>
    </reaction>
</comment>
<keyword evidence="5 6" id="KW-0378">Hydrolase</keyword>
<dbReference type="PANTHER" id="PTHR43390">
    <property type="entry name" value="SIGNAL PEPTIDASE I"/>
    <property type="match status" value="1"/>
</dbReference>
<keyword evidence="9" id="KW-1185">Reference proteome</keyword>
<evidence type="ECO:0000256" key="6">
    <source>
        <dbReference type="RuleBase" id="RU362042"/>
    </source>
</evidence>
<dbReference type="PRINTS" id="PR00727">
    <property type="entry name" value="LEADERPTASE"/>
</dbReference>
<evidence type="ECO:0000256" key="4">
    <source>
        <dbReference type="ARBA" id="ARBA00019232"/>
    </source>
</evidence>
<dbReference type="Pfam" id="PF10502">
    <property type="entry name" value="Peptidase_S26"/>
    <property type="match status" value="1"/>
</dbReference>
<gene>
    <name evidence="8" type="ORF">SAMN03080615_04041</name>
</gene>
<keyword evidence="6" id="KW-0812">Transmembrane</keyword>
<dbReference type="Gene3D" id="2.10.109.10">
    <property type="entry name" value="Umud Fragment, subunit A"/>
    <property type="match status" value="1"/>
</dbReference>
<dbReference type="GO" id="GO:0016020">
    <property type="term" value="C:membrane"/>
    <property type="evidence" value="ECO:0007669"/>
    <property type="project" value="UniProtKB-SubCell"/>
</dbReference>
<feature type="domain" description="Peptidase S26" evidence="7">
    <location>
        <begin position="19"/>
        <end position="177"/>
    </location>
</feature>
<evidence type="ECO:0000313" key="9">
    <source>
        <dbReference type="Proteomes" id="UP000198749"/>
    </source>
</evidence>
<feature type="transmembrane region" description="Helical" evidence="6">
    <location>
        <begin position="12"/>
        <end position="35"/>
    </location>
</feature>
<dbReference type="InterPro" id="IPR019758">
    <property type="entry name" value="Pept_S26A_signal_pept_1_CS"/>
</dbReference>
<keyword evidence="6" id="KW-0472">Membrane</keyword>
<dbReference type="CDD" id="cd06530">
    <property type="entry name" value="S26_SPase_I"/>
    <property type="match status" value="1"/>
</dbReference>
<dbReference type="STRING" id="355243.SAMN03080615_04041"/>
<dbReference type="GO" id="GO:0004252">
    <property type="term" value="F:serine-type endopeptidase activity"/>
    <property type="evidence" value="ECO:0007669"/>
    <property type="project" value="InterPro"/>
</dbReference>
<evidence type="ECO:0000256" key="1">
    <source>
        <dbReference type="ARBA" id="ARBA00000677"/>
    </source>
</evidence>
<accession>A0A1H9LQ16</accession>
<dbReference type="EC" id="3.4.21.89" evidence="3 6"/>
<keyword evidence="6" id="KW-1133">Transmembrane helix</keyword>
<dbReference type="OrthoDB" id="5360818at2"/>
<name>A0A1H9LQ16_9GAMM</name>
<sequence>MTVQKIRKISTFKLILALLAIIIIVVLLVLAYLFLTPKLINIGSTNMEPTLHKGSTVTFLPYAAFSYQPERWDVVLYQNKGGDNSIGRVVGMPQETIQLIDGELYIHDAIQPIPTELAQAGIRYRAADEFRTKKEGKIVTHKTGPDEYFILGDNTAASFDSRYLGPVPRESIISSVKKLY</sequence>
<keyword evidence="6" id="KW-0645">Protease</keyword>
<dbReference type="AlphaFoldDB" id="A0A1H9LQ16"/>
<comment type="caution">
    <text evidence="6">Lacks conserved residue(s) required for the propagation of feature annotation.</text>
</comment>